<reference evidence="6" key="1">
    <citation type="journal article" date="2014" name="Int. J. Syst. Evol. Microbiol.">
        <title>Complete genome sequence of Corynebacterium casei LMG S-19264T (=DSM 44701T), isolated from a smear-ripened cheese.</title>
        <authorList>
            <consortium name="US DOE Joint Genome Institute (JGI-PGF)"/>
            <person name="Walter F."/>
            <person name="Albersmeier A."/>
            <person name="Kalinowski J."/>
            <person name="Ruckert C."/>
        </authorList>
    </citation>
    <scope>NUCLEOTIDE SEQUENCE</scope>
    <source>
        <strain evidence="6">CGMCC 1.12813</strain>
    </source>
</reference>
<dbReference type="PIRSF" id="PIRSF021524">
    <property type="entry name" value="MSH_acetyltransferase"/>
    <property type="match status" value="1"/>
</dbReference>
<dbReference type="GO" id="GO:0035447">
    <property type="term" value="F:mycothiol synthase activity"/>
    <property type="evidence" value="ECO:0007669"/>
    <property type="project" value="UniProtKB-UniRule"/>
</dbReference>
<dbReference type="Proteomes" id="UP000606922">
    <property type="component" value="Unassembled WGS sequence"/>
</dbReference>
<dbReference type="Pfam" id="PF00583">
    <property type="entry name" value="Acetyltransf_1"/>
    <property type="match status" value="2"/>
</dbReference>
<comment type="caution">
    <text evidence="4">Lacks conserved residue(s) required for the propagation of feature annotation.</text>
</comment>
<comment type="subunit">
    <text evidence="4">Monomer.</text>
</comment>
<evidence type="ECO:0000256" key="2">
    <source>
        <dbReference type="ARBA" id="ARBA00022737"/>
    </source>
</evidence>
<name>A0A916WMY5_9MICO</name>
<evidence type="ECO:0000256" key="1">
    <source>
        <dbReference type="ARBA" id="ARBA00022679"/>
    </source>
</evidence>
<dbReference type="PANTHER" id="PTHR43877:SF2">
    <property type="entry name" value="AMINOALKYLPHOSPHONATE N-ACETYLTRANSFERASE-RELATED"/>
    <property type="match status" value="1"/>
</dbReference>
<dbReference type="CDD" id="cd04301">
    <property type="entry name" value="NAT_SF"/>
    <property type="match status" value="1"/>
</dbReference>
<keyword evidence="3 4" id="KW-0012">Acyltransferase</keyword>
<feature type="binding site" evidence="4">
    <location>
        <position position="31"/>
    </location>
    <ligand>
        <name>1D-myo-inositol 2-(L-cysteinylamino)-2-deoxy-alpha-D-glucopyranoside</name>
        <dbReference type="ChEBI" id="CHEBI:58887"/>
    </ligand>
</feature>
<comment type="function">
    <text evidence="4">Catalyzes the transfer of acetyl from acetyl-CoA to desacetylmycothiol (Cys-GlcN-Ins) to form mycothiol.</text>
</comment>
<feature type="binding site" evidence="4">
    <location>
        <begin position="70"/>
        <end position="75"/>
    </location>
    <ligand>
        <name>acetyl-CoA</name>
        <dbReference type="ChEBI" id="CHEBI:57288"/>
        <label>1</label>
    </ligand>
</feature>
<dbReference type="InterPro" id="IPR016181">
    <property type="entry name" value="Acyl_CoA_acyltransferase"/>
</dbReference>
<feature type="domain" description="N-acetyltransferase" evidence="5">
    <location>
        <begin position="136"/>
        <end position="276"/>
    </location>
</feature>
<feature type="binding site" evidence="4">
    <location>
        <position position="247"/>
    </location>
    <ligand>
        <name>1D-myo-inositol 2-(L-cysteinylamino)-2-deoxy-alpha-D-glucopyranoside</name>
        <dbReference type="ChEBI" id="CHEBI:58887"/>
    </ligand>
</feature>
<evidence type="ECO:0000313" key="7">
    <source>
        <dbReference type="Proteomes" id="UP000606922"/>
    </source>
</evidence>
<dbReference type="RefSeq" id="WP_188511500.1">
    <property type="nucleotide sequence ID" value="NZ_BMGB01000002.1"/>
</dbReference>
<dbReference type="Gene3D" id="3.40.630.30">
    <property type="match status" value="1"/>
</dbReference>
<feature type="binding site" evidence="4">
    <location>
        <begin position="213"/>
        <end position="215"/>
    </location>
    <ligand>
        <name>acetyl-CoA</name>
        <dbReference type="ChEBI" id="CHEBI:57288"/>
        <label>2</label>
    </ligand>
</feature>
<dbReference type="PANTHER" id="PTHR43877">
    <property type="entry name" value="AMINOALKYLPHOSPHONATE N-ACETYLTRANSFERASE-RELATED-RELATED"/>
    <property type="match status" value="1"/>
</dbReference>
<dbReference type="HAMAP" id="MF_01698">
    <property type="entry name" value="MshD"/>
    <property type="match status" value="1"/>
</dbReference>
<dbReference type="NCBIfam" id="TIGR03448">
    <property type="entry name" value="mycothiol_MshD"/>
    <property type="match status" value="1"/>
</dbReference>
<dbReference type="AlphaFoldDB" id="A0A916WMY5"/>
<comment type="caution">
    <text evidence="6">The sequence shown here is derived from an EMBL/GenBank/DDBJ whole genome shotgun (WGS) entry which is preliminary data.</text>
</comment>
<accession>A0A916WMY5</accession>
<feature type="binding site" evidence="4">
    <location>
        <begin position="252"/>
        <end position="257"/>
    </location>
    <ligand>
        <name>acetyl-CoA</name>
        <dbReference type="ChEBI" id="CHEBI:57288"/>
        <label>2</label>
    </ligand>
</feature>
<dbReference type="InterPro" id="IPR017813">
    <property type="entry name" value="Mycothiol_AcTrfase"/>
</dbReference>
<evidence type="ECO:0000256" key="3">
    <source>
        <dbReference type="ARBA" id="ARBA00023315"/>
    </source>
</evidence>
<dbReference type="InterPro" id="IPR050832">
    <property type="entry name" value="Bact_Acetyltransf"/>
</dbReference>
<feature type="binding site" evidence="4">
    <location>
        <position position="163"/>
    </location>
    <ligand>
        <name>1D-myo-inositol 2-(L-cysteinylamino)-2-deoxy-alpha-D-glucopyranoside</name>
        <dbReference type="ChEBI" id="CHEBI:58887"/>
    </ligand>
</feature>
<comment type="similarity">
    <text evidence="4">Belongs to the acetyltransferase family. MshD subfamily.</text>
</comment>
<dbReference type="PROSITE" id="PS51186">
    <property type="entry name" value="GNAT"/>
    <property type="match status" value="2"/>
</dbReference>
<sequence>MTVETLPTRPDWLDVLIQRATRADGQPPFSDGSLVELATGARELLVIGDVAAALVRDGEAEFVVDPDARRHGHGTALLEELLTRSPRLRVWAHGDHKAARALAASHGLEAVRELLQLRLGGVDFDTAVDGRVNQQNDIDAFRRGTDEAAWLALNARAFAAHPEQGAVTRADLDVLMAEPWFDAEDFLVLRDGDELIGYCWLKVEHGIGEFYVVGVSPDRQGEGLGRRLVEAGLSRLAARGIRISSLYVEADNEAALRLYRSFGFGDHAVDVQYAKA</sequence>
<dbReference type="EMBL" id="BMGB01000002">
    <property type="protein sequence ID" value="GGB12975.1"/>
    <property type="molecule type" value="Genomic_DNA"/>
</dbReference>
<gene>
    <name evidence="4 6" type="primary">mshD</name>
    <name evidence="6" type="ORF">GCM10010979_29190</name>
</gene>
<evidence type="ECO:0000256" key="4">
    <source>
        <dbReference type="HAMAP-Rule" id="MF_01698"/>
    </source>
</evidence>
<dbReference type="SUPFAM" id="SSF55729">
    <property type="entry name" value="Acyl-CoA N-acyltransferases (Nat)"/>
    <property type="match status" value="2"/>
</dbReference>
<dbReference type="EC" id="2.3.1.189" evidence="4"/>
<dbReference type="GO" id="GO:0010125">
    <property type="term" value="P:mycothiol biosynthetic process"/>
    <property type="evidence" value="ECO:0007669"/>
    <property type="project" value="UniProtKB-UniRule"/>
</dbReference>
<protein>
    <recommendedName>
        <fullName evidence="4">Mycothiol acetyltransferase</fullName>
        <shortName evidence="4">MSH acetyltransferase</shortName>
        <ecNumber evidence="4">2.3.1.189</ecNumber>
    </recommendedName>
    <alternativeName>
        <fullName evidence="4">Mycothiol synthase</fullName>
    </alternativeName>
</protein>
<feature type="binding site" evidence="4">
    <location>
        <position position="202"/>
    </location>
    <ligand>
        <name>1D-myo-inositol 2-(L-cysteinylamino)-2-deoxy-alpha-D-glucopyranoside</name>
        <dbReference type="ChEBI" id="CHEBI:58887"/>
    </ligand>
</feature>
<keyword evidence="1 4" id="KW-0808">Transferase</keyword>
<evidence type="ECO:0000259" key="5">
    <source>
        <dbReference type="PROSITE" id="PS51186"/>
    </source>
</evidence>
<comment type="catalytic activity">
    <reaction evidence="4">
        <text>1D-myo-inositol 2-(L-cysteinylamino)-2-deoxy-alpha-D-glucopyranoside + acetyl-CoA = mycothiol + CoA + H(+)</text>
        <dbReference type="Rhea" id="RHEA:26172"/>
        <dbReference type="ChEBI" id="CHEBI:15378"/>
        <dbReference type="ChEBI" id="CHEBI:16768"/>
        <dbReference type="ChEBI" id="CHEBI:57287"/>
        <dbReference type="ChEBI" id="CHEBI:57288"/>
        <dbReference type="ChEBI" id="CHEBI:58887"/>
        <dbReference type="EC" id="2.3.1.189"/>
    </reaction>
</comment>
<feature type="domain" description="N-acetyltransferase" evidence="5">
    <location>
        <begin position="1"/>
        <end position="129"/>
    </location>
</feature>
<keyword evidence="2 4" id="KW-0677">Repeat</keyword>
<reference evidence="6" key="2">
    <citation type="submission" date="2020-09" db="EMBL/GenBank/DDBJ databases">
        <authorList>
            <person name="Sun Q."/>
            <person name="Zhou Y."/>
        </authorList>
    </citation>
    <scope>NUCLEOTIDE SEQUENCE</scope>
    <source>
        <strain evidence="6">CGMCC 1.12813</strain>
    </source>
</reference>
<feature type="binding site" evidence="4">
    <location>
        <begin position="220"/>
        <end position="226"/>
    </location>
    <ligand>
        <name>acetyl-CoA</name>
        <dbReference type="ChEBI" id="CHEBI:57288"/>
        <label>2</label>
    </ligand>
</feature>
<dbReference type="InterPro" id="IPR000182">
    <property type="entry name" value="GNAT_dom"/>
</dbReference>
<proteinExistence type="inferred from homology"/>
<feature type="binding site" evidence="4">
    <location>
        <position position="209"/>
    </location>
    <ligand>
        <name>1D-myo-inositol 2-(L-cysteinylamino)-2-deoxy-alpha-D-glucopyranoside</name>
        <dbReference type="ChEBI" id="CHEBI:58887"/>
    </ligand>
</feature>
<organism evidence="6 7">
    <name type="scientific">Conyzicola nivalis</name>
    <dbReference type="NCBI Taxonomy" id="1477021"/>
    <lineage>
        <taxon>Bacteria</taxon>
        <taxon>Bacillati</taxon>
        <taxon>Actinomycetota</taxon>
        <taxon>Actinomycetes</taxon>
        <taxon>Micrococcales</taxon>
        <taxon>Microbacteriaceae</taxon>
        <taxon>Conyzicola</taxon>
    </lineage>
</organism>
<keyword evidence="7" id="KW-1185">Reference proteome</keyword>
<evidence type="ECO:0000313" key="6">
    <source>
        <dbReference type="EMBL" id="GGB12975.1"/>
    </source>
</evidence>